<organism evidence="2 3">
    <name type="scientific">Paramarasmius palmivorus</name>
    <dbReference type="NCBI Taxonomy" id="297713"/>
    <lineage>
        <taxon>Eukaryota</taxon>
        <taxon>Fungi</taxon>
        <taxon>Dikarya</taxon>
        <taxon>Basidiomycota</taxon>
        <taxon>Agaricomycotina</taxon>
        <taxon>Agaricomycetes</taxon>
        <taxon>Agaricomycetidae</taxon>
        <taxon>Agaricales</taxon>
        <taxon>Marasmiineae</taxon>
        <taxon>Marasmiaceae</taxon>
        <taxon>Paramarasmius</taxon>
    </lineage>
</organism>
<proteinExistence type="predicted"/>
<comment type="caution">
    <text evidence="2">The sequence shown here is derived from an EMBL/GenBank/DDBJ whole genome shotgun (WGS) entry which is preliminary data.</text>
</comment>
<evidence type="ECO:0000313" key="3">
    <source>
        <dbReference type="Proteomes" id="UP001383192"/>
    </source>
</evidence>
<dbReference type="AlphaFoldDB" id="A0AAW0BY17"/>
<accession>A0AAW0BY17</accession>
<keyword evidence="3" id="KW-1185">Reference proteome</keyword>
<feature type="chain" id="PRO_5043317548" evidence="1">
    <location>
        <begin position="18"/>
        <end position="126"/>
    </location>
</feature>
<feature type="signal peptide" evidence="1">
    <location>
        <begin position="1"/>
        <end position="17"/>
    </location>
</feature>
<name>A0AAW0BY17_9AGAR</name>
<dbReference type="EMBL" id="JAYKXP010000073">
    <property type="protein sequence ID" value="KAK7030967.1"/>
    <property type="molecule type" value="Genomic_DNA"/>
</dbReference>
<reference evidence="2 3" key="1">
    <citation type="submission" date="2024-01" db="EMBL/GenBank/DDBJ databases">
        <title>A draft genome for a cacao thread blight-causing isolate of Paramarasmius palmivorus.</title>
        <authorList>
            <person name="Baruah I.K."/>
            <person name="Bukari Y."/>
            <person name="Amoako-Attah I."/>
            <person name="Meinhardt L.W."/>
            <person name="Bailey B.A."/>
            <person name="Cohen S.P."/>
        </authorList>
    </citation>
    <scope>NUCLEOTIDE SEQUENCE [LARGE SCALE GENOMIC DNA]</scope>
    <source>
        <strain evidence="2 3">GH-12</strain>
    </source>
</reference>
<evidence type="ECO:0000313" key="2">
    <source>
        <dbReference type="EMBL" id="KAK7030967.1"/>
    </source>
</evidence>
<keyword evidence="1" id="KW-0732">Signal</keyword>
<evidence type="ECO:0000256" key="1">
    <source>
        <dbReference type="SAM" id="SignalP"/>
    </source>
</evidence>
<protein>
    <submittedName>
        <fullName evidence="2">Uncharacterized protein</fullName>
    </submittedName>
</protein>
<sequence>MLLFWVLAGYLGASVHAQLGDSKFAPNPNWTSSEIAVSPEERIAVTKAAIDESLSMFVVDGRIQIAKPAPWQNYAAAGRLYAQMAQFDSWTNQTLYKDQLLNYFAQTEVLNPDPWTKRCQFFQTII</sequence>
<dbReference type="Proteomes" id="UP001383192">
    <property type="component" value="Unassembled WGS sequence"/>
</dbReference>
<gene>
    <name evidence="2" type="ORF">VNI00_013915</name>
</gene>